<evidence type="ECO:0000256" key="2">
    <source>
        <dbReference type="ARBA" id="ARBA00006214"/>
    </source>
</evidence>
<dbReference type="OrthoDB" id="9783799at2"/>
<comment type="caution">
    <text evidence="14">The sequence shown here is derived from an EMBL/GenBank/DDBJ whole genome shotgun (WGS) entry which is preliminary data.</text>
</comment>
<evidence type="ECO:0000256" key="1">
    <source>
        <dbReference type="ARBA" id="ARBA00004141"/>
    </source>
</evidence>
<evidence type="ECO:0000313" key="13">
    <source>
        <dbReference type="EMBL" id="RXR26164.1"/>
    </source>
</evidence>
<dbReference type="CDD" id="cd12922">
    <property type="entry name" value="VKOR_5"/>
    <property type="match status" value="1"/>
</dbReference>
<keyword evidence="3 11" id="KW-0812">Transmembrane</keyword>
<evidence type="ECO:0000256" key="8">
    <source>
        <dbReference type="ARBA" id="ARBA00023157"/>
    </source>
</evidence>
<feature type="domain" description="Vitamin K epoxide reductase" evidence="12">
    <location>
        <begin position="107"/>
        <end position="248"/>
    </location>
</feature>
<evidence type="ECO:0000313" key="16">
    <source>
        <dbReference type="Proteomes" id="UP000290517"/>
    </source>
</evidence>
<dbReference type="EMBL" id="SDJR01000004">
    <property type="protein sequence ID" value="RXR26164.1"/>
    <property type="molecule type" value="Genomic_DNA"/>
</dbReference>
<evidence type="ECO:0000256" key="11">
    <source>
        <dbReference type="SAM" id="Phobius"/>
    </source>
</evidence>
<dbReference type="Proteomes" id="UP000290517">
    <property type="component" value="Unassembled WGS sequence"/>
</dbReference>
<organism evidence="14 15">
    <name type="scientific">Oerskovia turbata</name>
    <dbReference type="NCBI Taxonomy" id="1713"/>
    <lineage>
        <taxon>Bacteria</taxon>
        <taxon>Bacillati</taxon>
        <taxon>Actinomycetota</taxon>
        <taxon>Actinomycetes</taxon>
        <taxon>Micrococcales</taxon>
        <taxon>Cellulomonadaceae</taxon>
        <taxon>Oerskovia</taxon>
    </lineage>
</organism>
<keyword evidence="4" id="KW-0874">Quinone</keyword>
<keyword evidence="7 11" id="KW-0472">Membrane</keyword>
<evidence type="ECO:0000256" key="5">
    <source>
        <dbReference type="ARBA" id="ARBA00022989"/>
    </source>
</evidence>
<keyword evidence="6" id="KW-0560">Oxidoreductase</keyword>
<dbReference type="GO" id="GO:0016020">
    <property type="term" value="C:membrane"/>
    <property type="evidence" value="ECO:0007669"/>
    <property type="project" value="UniProtKB-SubCell"/>
</dbReference>
<name>A0A4Q1L1U3_9CELL</name>
<dbReference type="GO" id="GO:0016491">
    <property type="term" value="F:oxidoreductase activity"/>
    <property type="evidence" value="ECO:0007669"/>
    <property type="project" value="UniProtKB-KW"/>
</dbReference>
<evidence type="ECO:0000256" key="7">
    <source>
        <dbReference type="ARBA" id="ARBA00023136"/>
    </source>
</evidence>
<evidence type="ECO:0000256" key="10">
    <source>
        <dbReference type="SAM" id="MobiDB-lite"/>
    </source>
</evidence>
<keyword evidence="9" id="KW-0676">Redox-active center</keyword>
<evidence type="ECO:0000256" key="4">
    <source>
        <dbReference type="ARBA" id="ARBA00022719"/>
    </source>
</evidence>
<feature type="region of interest" description="Disordered" evidence="10">
    <location>
        <begin position="61"/>
        <end position="87"/>
    </location>
</feature>
<dbReference type="Gene3D" id="1.20.1440.130">
    <property type="entry name" value="VKOR domain"/>
    <property type="match status" value="1"/>
</dbReference>
<gene>
    <name evidence="13" type="ORF">EQW73_07395</name>
    <name evidence="14" type="ORF">EQW78_00450</name>
</gene>
<keyword evidence="5 11" id="KW-1133">Transmembrane helix</keyword>
<feature type="transmembrane region" description="Helical" evidence="11">
    <location>
        <begin position="269"/>
        <end position="285"/>
    </location>
</feature>
<feature type="transmembrane region" description="Helical" evidence="11">
    <location>
        <begin position="223"/>
        <end position="249"/>
    </location>
</feature>
<dbReference type="AlphaFoldDB" id="A0A4Q1L1U3"/>
<evidence type="ECO:0000313" key="15">
    <source>
        <dbReference type="Proteomes" id="UP000289805"/>
    </source>
</evidence>
<feature type="transmembrane region" description="Helical" evidence="11">
    <location>
        <begin position="170"/>
        <end position="189"/>
    </location>
</feature>
<proteinExistence type="inferred from homology"/>
<dbReference type="SMART" id="SM00756">
    <property type="entry name" value="VKc"/>
    <property type="match status" value="1"/>
</dbReference>
<evidence type="ECO:0000313" key="14">
    <source>
        <dbReference type="EMBL" id="RXR36666.1"/>
    </source>
</evidence>
<evidence type="ECO:0000256" key="9">
    <source>
        <dbReference type="ARBA" id="ARBA00023284"/>
    </source>
</evidence>
<feature type="transmembrane region" description="Helical" evidence="11">
    <location>
        <begin position="196"/>
        <end position="217"/>
    </location>
</feature>
<dbReference type="InterPro" id="IPR038354">
    <property type="entry name" value="VKOR_sf"/>
</dbReference>
<keyword evidence="16" id="KW-1185">Reference proteome</keyword>
<evidence type="ECO:0000256" key="6">
    <source>
        <dbReference type="ARBA" id="ARBA00023002"/>
    </source>
</evidence>
<feature type="transmembrane region" description="Helical" evidence="11">
    <location>
        <begin position="109"/>
        <end position="130"/>
    </location>
</feature>
<evidence type="ECO:0000259" key="12">
    <source>
        <dbReference type="SMART" id="SM00756"/>
    </source>
</evidence>
<evidence type="ECO:0000256" key="3">
    <source>
        <dbReference type="ARBA" id="ARBA00022692"/>
    </source>
</evidence>
<feature type="compositionally biased region" description="Low complexity" evidence="10">
    <location>
        <begin position="64"/>
        <end position="87"/>
    </location>
</feature>
<dbReference type="Proteomes" id="UP000289805">
    <property type="component" value="Unassembled WGS sequence"/>
</dbReference>
<reference evidence="15 16" key="1">
    <citation type="submission" date="2019-01" db="EMBL/GenBank/DDBJ databases">
        <title>Oerskovia turbata Genome sequencing and assembly.</title>
        <authorList>
            <person name="Dou T."/>
        </authorList>
    </citation>
    <scope>NUCLEOTIDE SEQUENCE [LARGE SCALE GENOMIC DNA]</scope>
    <source>
        <strain evidence="14 15">JCM12123</strain>
        <strain evidence="13 16">JCM3160</strain>
    </source>
</reference>
<protein>
    <submittedName>
        <fullName evidence="14">Vitamin K epoxide reductase family protein</fullName>
    </submittedName>
</protein>
<dbReference type="Pfam" id="PF07884">
    <property type="entry name" value="VKOR"/>
    <property type="match status" value="1"/>
</dbReference>
<dbReference type="GO" id="GO:0048038">
    <property type="term" value="F:quinone binding"/>
    <property type="evidence" value="ECO:0007669"/>
    <property type="project" value="UniProtKB-KW"/>
</dbReference>
<comment type="similarity">
    <text evidence="2">Belongs to the VKOR family.</text>
</comment>
<dbReference type="InterPro" id="IPR012932">
    <property type="entry name" value="VKOR"/>
</dbReference>
<dbReference type="EMBL" id="SDJQ01000001">
    <property type="protein sequence ID" value="RXR36666.1"/>
    <property type="molecule type" value="Genomic_DNA"/>
</dbReference>
<sequence length="298" mass="32421">MSTPPVSVRPVPTTLRVLDPKRSARGSEPACTWRVQPSLRHRRYLGPTCVPEVHAQTLQERFVSESPTRPSRTGRTPGTTGDAADLLAPDDDGGHLVPGIDAKNLSPRAFGWVLLVAGAVGLVGAAWLAIERYLKLIDPNHVAACSLNPFLDCGPAMASWQGAILGFPNPFLGVAAFPVVMTIGVVVLTGARLPRWFWLTLLAVTTLAMGLIVFLVWTSLYVLVVLCPFCMVVWAAMLPIFWFQVVHAVQEGHLKASEGVRRVIVDNKGTLLAVLYVLLVAWVFLEMGPTIVEYLQTI</sequence>
<comment type="subcellular location">
    <subcellularLocation>
        <location evidence="1">Membrane</location>
        <topology evidence="1">Multi-pass membrane protein</topology>
    </subcellularLocation>
</comment>
<dbReference type="STRING" id="1713.GCA_000718325_02114"/>
<accession>A0A4Q1L1U3</accession>
<keyword evidence="8" id="KW-1015">Disulfide bond</keyword>
<dbReference type="InterPro" id="IPR041714">
    <property type="entry name" value="VKOR_Actinobacteria"/>
</dbReference>